<dbReference type="KEGG" id="oyw:OdinLCB4_003445"/>
<sequence length="168" mass="18865">MDVEKILRLKIMSADFKEVGKVKSLEVQNWSIVGIRAELSKELTTRFFGKSAFRLTGEETFLLVKLVKNIGDVIILNITGPDLMVYSKLGQIFVNGRDVVKKEVISVKDIDKFSKKIDEQIAVFLKEVEELPSVSEQTRASISGDSSIIRELLINSAYEKLGLTAKKE</sequence>
<gene>
    <name evidence="1" type="ORF">OdinLCB4_003445</name>
</gene>
<proteinExistence type="predicted"/>
<evidence type="ECO:0000313" key="1">
    <source>
        <dbReference type="EMBL" id="WEU40973.1"/>
    </source>
</evidence>
<reference evidence="1" key="2">
    <citation type="journal article" date="2022" name="Nat. Microbiol.">
        <title>A closed Candidatus Odinarchaeum chromosome exposes Asgard archaeal viruses.</title>
        <authorList>
            <person name="Tamarit D."/>
            <person name="Caceres E.F."/>
            <person name="Krupovic M."/>
            <person name="Nijland R."/>
            <person name="Eme L."/>
            <person name="Robinson N.P."/>
            <person name="Ettema T.J.G."/>
        </authorList>
    </citation>
    <scope>NUCLEOTIDE SEQUENCE</scope>
    <source>
        <strain evidence="1">LCB_4</strain>
    </source>
</reference>
<organism evidence="1 2">
    <name type="scientific">Odinarchaeota yellowstonii (strain LCB_4)</name>
    <dbReference type="NCBI Taxonomy" id="1841599"/>
    <lineage>
        <taxon>Archaea</taxon>
        <taxon>Promethearchaeati</taxon>
        <taxon>Candidatus Odinarchaeota</taxon>
        <taxon>Candidatus Odinarchaeia</taxon>
        <taxon>Candidatus Odinarchaeales</taxon>
        <taxon>Candidatus Odinarchaeaceae</taxon>
        <taxon>Candidatus Odinarchaeum</taxon>
    </lineage>
</organism>
<accession>A0AAF0IBQ2</accession>
<dbReference type="AlphaFoldDB" id="A0AAF0IBQ2"/>
<protein>
    <submittedName>
        <fullName evidence="1">Uncharacterized protein</fullName>
    </submittedName>
</protein>
<dbReference type="EMBL" id="CP091871">
    <property type="protein sequence ID" value="WEU40973.1"/>
    <property type="molecule type" value="Genomic_DNA"/>
</dbReference>
<reference evidence="1" key="1">
    <citation type="journal article" date="2017" name="Nature">
        <title>Asgard archaea illuminate the origin of eukaryotic cellular complexity.</title>
        <authorList>
            <person name="Zaremba-Niedzwiedzka K."/>
            <person name="Caceres E.F."/>
            <person name="Saw J.H."/>
            <person name="Backstrom D."/>
            <person name="Juzokaite L."/>
            <person name="Vancaester E."/>
            <person name="Seitz K.W."/>
            <person name="Anantharaman K."/>
            <person name="Starnawski P."/>
            <person name="Kjeldsen K.U."/>
            <person name="Scott M.B."/>
            <person name="Nunoura T."/>
            <person name="Banfield J.F."/>
            <person name="Schramm A."/>
            <person name="Baker B.J."/>
            <person name="Spang A."/>
            <person name="Ettema T.J.G."/>
        </authorList>
    </citation>
    <scope>NUCLEOTIDE SEQUENCE</scope>
    <source>
        <strain evidence="1">LCB_4</strain>
    </source>
</reference>
<dbReference type="Proteomes" id="UP000186851">
    <property type="component" value="Chromosome"/>
</dbReference>
<evidence type="ECO:0000313" key="2">
    <source>
        <dbReference type="Proteomes" id="UP000186851"/>
    </source>
</evidence>
<name>A0AAF0IBQ2_ODILC</name>